<dbReference type="KEGG" id="scor:J3U87_17550"/>
<dbReference type="Proteomes" id="UP000663929">
    <property type="component" value="Chromosome"/>
</dbReference>
<evidence type="ECO:0000256" key="3">
    <source>
        <dbReference type="ARBA" id="ARBA00023237"/>
    </source>
</evidence>
<evidence type="ECO:0000313" key="4">
    <source>
        <dbReference type="EMBL" id="QTD54253.1"/>
    </source>
</evidence>
<name>A0A8A4TXP4_SULCO</name>
<keyword evidence="3" id="KW-0998">Cell outer membrane</keyword>
<dbReference type="RefSeq" id="WP_237384350.1">
    <property type="nucleotide sequence ID" value="NZ_CP071793.1"/>
</dbReference>
<comment type="subcellular location">
    <subcellularLocation>
        <location evidence="1">Cell outer membrane</location>
    </subcellularLocation>
</comment>
<proteinExistence type="predicted"/>
<organism evidence="4 5">
    <name type="scientific">Sulfidibacter corallicola</name>
    <dbReference type="NCBI Taxonomy" id="2818388"/>
    <lineage>
        <taxon>Bacteria</taxon>
        <taxon>Pseudomonadati</taxon>
        <taxon>Acidobacteriota</taxon>
        <taxon>Holophagae</taxon>
        <taxon>Acanthopleuribacterales</taxon>
        <taxon>Acanthopleuribacteraceae</taxon>
        <taxon>Sulfidibacter</taxon>
    </lineage>
</organism>
<dbReference type="SUPFAM" id="SSF56935">
    <property type="entry name" value="Porins"/>
    <property type="match status" value="1"/>
</dbReference>
<reference evidence="4" key="1">
    <citation type="submission" date="2021-03" db="EMBL/GenBank/DDBJ databases">
        <title>Acanthopleuribacteraceae sp. M133.</title>
        <authorList>
            <person name="Wang G."/>
        </authorList>
    </citation>
    <scope>NUCLEOTIDE SEQUENCE</scope>
    <source>
        <strain evidence="4">M133</strain>
    </source>
</reference>
<keyword evidence="2" id="KW-0472">Membrane</keyword>
<dbReference type="Gene3D" id="2.40.170.20">
    <property type="entry name" value="TonB-dependent receptor, beta-barrel domain"/>
    <property type="match status" value="1"/>
</dbReference>
<protein>
    <recommendedName>
        <fullName evidence="6">TonB dependent receptor</fullName>
    </recommendedName>
</protein>
<evidence type="ECO:0000313" key="5">
    <source>
        <dbReference type="Proteomes" id="UP000663929"/>
    </source>
</evidence>
<evidence type="ECO:0000256" key="1">
    <source>
        <dbReference type="ARBA" id="ARBA00004442"/>
    </source>
</evidence>
<dbReference type="EMBL" id="CP071793">
    <property type="protein sequence ID" value="QTD54253.1"/>
    <property type="molecule type" value="Genomic_DNA"/>
</dbReference>
<evidence type="ECO:0008006" key="6">
    <source>
        <dbReference type="Google" id="ProtNLM"/>
    </source>
</evidence>
<dbReference type="AlphaFoldDB" id="A0A8A4TXP4"/>
<gene>
    <name evidence="4" type="ORF">J3U87_17550</name>
</gene>
<dbReference type="GO" id="GO:0009279">
    <property type="term" value="C:cell outer membrane"/>
    <property type="evidence" value="ECO:0007669"/>
    <property type="project" value="UniProtKB-SubCell"/>
</dbReference>
<keyword evidence="5" id="KW-1185">Reference proteome</keyword>
<evidence type="ECO:0000256" key="2">
    <source>
        <dbReference type="ARBA" id="ARBA00023136"/>
    </source>
</evidence>
<sequence length="106" mass="11921">MFADPLVNLVLTASSDFRRPTQLFLLARYMGERRADITNINIAGRKEYFLAAHTLLDVGTAVSLGRYSLELRARNLLDERHSVPGSIEVDVPGEERRLTAGMRLSF</sequence>
<accession>A0A8A4TXP4</accession>
<dbReference type="InterPro" id="IPR036942">
    <property type="entry name" value="Beta-barrel_TonB_sf"/>
</dbReference>